<dbReference type="EMBL" id="QXFW01002380">
    <property type="protein sequence ID" value="KAE8979125.1"/>
    <property type="molecule type" value="Genomic_DNA"/>
</dbReference>
<dbReference type="Proteomes" id="UP000488956">
    <property type="component" value="Unassembled WGS sequence"/>
</dbReference>
<name>A0A6A3IF66_9STRA</name>
<dbReference type="EMBL" id="QXFX01000949">
    <property type="protein sequence ID" value="KAE9100105.1"/>
    <property type="molecule type" value="Genomic_DNA"/>
</dbReference>
<organism evidence="2 4">
    <name type="scientific">Phytophthora fragariae</name>
    <dbReference type="NCBI Taxonomy" id="53985"/>
    <lineage>
        <taxon>Eukaryota</taxon>
        <taxon>Sar</taxon>
        <taxon>Stramenopiles</taxon>
        <taxon>Oomycota</taxon>
        <taxon>Peronosporomycetes</taxon>
        <taxon>Peronosporales</taxon>
        <taxon>Peronosporaceae</taxon>
        <taxon>Phytophthora</taxon>
    </lineage>
</organism>
<evidence type="ECO:0000313" key="5">
    <source>
        <dbReference type="Proteomes" id="UP000488956"/>
    </source>
</evidence>
<feature type="chain" id="PRO_5036379731" description="Secreted protein" evidence="1">
    <location>
        <begin position="19"/>
        <end position="115"/>
    </location>
</feature>
<dbReference type="Proteomes" id="UP000460718">
    <property type="component" value="Unassembled WGS sequence"/>
</dbReference>
<comment type="caution">
    <text evidence="2">The sequence shown here is derived from an EMBL/GenBank/DDBJ whole genome shotgun (WGS) entry which is preliminary data.</text>
</comment>
<sequence length="115" mass="12662">MMNAGFLLSTLVCGKALCHVTSNCNDSPHDRIPVNFGKLWLRCFGVCNRMFNSTCSAVAESATEVHITYRSVRSGQWSWLIYVLCCGSSNALVPSVDIWQGRVTKSDIMLISAVL</sequence>
<feature type="signal peptide" evidence="1">
    <location>
        <begin position="1"/>
        <end position="18"/>
    </location>
</feature>
<keyword evidence="1" id="KW-0732">Signal</keyword>
<gene>
    <name evidence="3" type="ORF">PF010_g14931</name>
    <name evidence="2" type="ORF">PF011_g22976</name>
</gene>
<evidence type="ECO:0000313" key="3">
    <source>
        <dbReference type="EMBL" id="KAE9100105.1"/>
    </source>
</evidence>
<evidence type="ECO:0008006" key="6">
    <source>
        <dbReference type="Google" id="ProtNLM"/>
    </source>
</evidence>
<evidence type="ECO:0000313" key="4">
    <source>
        <dbReference type="Proteomes" id="UP000460718"/>
    </source>
</evidence>
<protein>
    <recommendedName>
        <fullName evidence="6">Secreted protein</fullName>
    </recommendedName>
</protein>
<accession>A0A6A3IF66</accession>
<reference evidence="4 5" key="1">
    <citation type="submission" date="2018-09" db="EMBL/GenBank/DDBJ databases">
        <title>Genomic investigation of the strawberry pathogen Phytophthora fragariae indicates pathogenicity is determined by transcriptional variation in three key races.</title>
        <authorList>
            <person name="Adams T.M."/>
            <person name="Armitage A.D."/>
            <person name="Sobczyk M.K."/>
            <person name="Bates H.J."/>
            <person name="Dunwell J.M."/>
            <person name="Nellist C.F."/>
            <person name="Harrison R.J."/>
        </authorList>
    </citation>
    <scope>NUCLEOTIDE SEQUENCE [LARGE SCALE GENOMIC DNA]</scope>
    <source>
        <strain evidence="3 5">ONT-3</strain>
        <strain evidence="2 4">SCRP245</strain>
    </source>
</reference>
<evidence type="ECO:0000313" key="2">
    <source>
        <dbReference type="EMBL" id="KAE8979125.1"/>
    </source>
</evidence>
<dbReference type="AlphaFoldDB" id="A0A6A3IF66"/>
<proteinExistence type="predicted"/>
<evidence type="ECO:0000256" key="1">
    <source>
        <dbReference type="SAM" id="SignalP"/>
    </source>
</evidence>